<reference evidence="2" key="1">
    <citation type="journal article" date="2020" name="J Insects Food Feed">
        <title>The yellow mealworm (Tenebrio molitor) genome: a resource for the emerging insects as food and feed industry.</title>
        <authorList>
            <person name="Eriksson T."/>
            <person name="Andere A."/>
            <person name="Kelstrup H."/>
            <person name="Emery V."/>
            <person name="Picard C."/>
        </authorList>
    </citation>
    <scope>NUCLEOTIDE SEQUENCE</scope>
    <source>
        <strain evidence="2">Stoneville</strain>
        <tissue evidence="2">Whole head</tissue>
    </source>
</reference>
<evidence type="ECO:0000256" key="1">
    <source>
        <dbReference type="SAM" id="MobiDB-lite"/>
    </source>
</evidence>
<comment type="caution">
    <text evidence="2">The sequence shown here is derived from an EMBL/GenBank/DDBJ whole genome shotgun (WGS) entry which is preliminary data.</text>
</comment>
<dbReference type="EMBL" id="JABDTM020022536">
    <property type="protein sequence ID" value="KAH0815828.1"/>
    <property type="molecule type" value="Genomic_DNA"/>
</dbReference>
<dbReference type="Proteomes" id="UP000719412">
    <property type="component" value="Unassembled WGS sequence"/>
</dbReference>
<proteinExistence type="predicted"/>
<keyword evidence="3" id="KW-1185">Reference proteome</keyword>
<dbReference type="AlphaFoldDB" id="A0A8J6LDG9"/>
<protein>
    <submittedName>
        <fullName evidence="2">Uncharacterized protein</fullName>
    </submittedName>
</protein>
<feature type="region of interest" description="Disordered" evidence="1">
    <location>
        <begin position="1"/>
        <end position="64"/>
    </location>
</feature>
<evidence type="ECO:0000313" key="2">
    <source>
        <dbReference type="EMBL" id="KAH0815828.1"/>
    </source>
</evidence>
<organism evidence="2 3">
    <name type="scientific">Tenebrio molitor</name>
    <name type="common">Yellow mealworm beetle</name>
    <dbReference type="NCBI Taxonomy" id="7067"/>
    <lineage>
        <taxon>Eukaryota</taxon>
        <taxon>Metazoa</taxon>
        <taxon>Ecdysozoa</taxon>
        <taxon>Arthropoda</taxon>
        <taxon>Hexapoda</taxon>
        <taxon>Insecta</taxon>
        <taxon>Pterygota</taxon>
        <taxon>Neoptera</taxon>
        <taxon>Endopterygota</taxon>
        <taxon>Coleoptera</taxon>
        <taxon>Polyphaga</taxon>
        <taxon>Cucujiformia</taxon>
        <taxon>Tenebrionidae</taxon>
        <taxon>Tenebrio</taxon>
    </lineage>
</organism>
<sequence length="329" mass="36205">MCTETNRQALSKSRKSKIGVTVAKRDQCTRIATAPSDAPLSRKFPEKPSPRPPTSEISSPSSTHRIPGRIAVHAESMILPVDLATPPSRVQRTTKRCTWCTAPVRNEATLVTGRDQFLEALCDLCDSACGGCVQEGATGGPNPDEEWGAIAIIRQPPEGRWFFKMSRTTNGDKEAECARRQLEAEHPSFCASTLLCARGRSADSSQYVPNVRRVKRPTHPPSTNAVSVSFRITVFGAIRRDGWGRRGDDIRRRSFAEGWKFGVPLALFPYKRTWGVRAATVPTVPPPHTIANHQRFPILTPDISQPCTFCFIAWLVTGPGSRTFLDPAA</sequence>
<gene>
    <name evidence="2" type="ORF">GEV33_006963</name>
</gene>
<reference evidence="2" key="2">
    <citation type="submission" date="2021-08" db="EMBL/GenBank/DDBJ databases">
        <authorList>
            <person name="Eriksson T."/>
        </authorList>
    </citation>
    <scope>NUCLEOTIDE SEQUENCE</scope>
    <source>
        <strain evidence="2">Stoneville</strain>
        <tissue evidence="2">Whole head</tissue>
    </source>
</reference>
<name>A0A8J6LDG9_TENMO</name>
<feature type="compositionally biased region" description="Polar residues" evidence="1">
    <location>
        <begin position="1"/>
        <end position="11"/>
    </location>
</feature>
<accession>A0A8J6LDG9</accession>
<evidence type="ECO:0000313" key="3">
    <source>
        <dbReference type="Proteomes" id="UP000719412"/>
    </source>
</evidence>